<dbReference type="Pfam" id="PF00563">
    <property type="entry name" value="EAL"/>
    <property type="match status" value="1"/>
</dbReference>
<organism evidence="9 10">
    <name type="scientific">Halopseudomonas phragmitis</name>
    <dbReference type="NCBI Taxonomy" id="1931241"/>
    <lineage>
        <taxon>Bacteria</taxon>
        <taxon>Pseudomonadati</taxon>
        <taxon>Pseudomonadota</taxon>
        <taxon>Gammaproteobacteria</taxon>
        <taxon>Pseudomonadales</taxon>
        <taxon>Pseudomonadaceae</taxon>
        <taxon>Halopseudomonas</taxon>
    </lineage>
</organism>
<dbReference type="EMBL" id="CP020100">
    <property type="protein sequence ID" value="AQZ94227.1"/>
    <property type="molecule type" value="Genomic_DNA"/>
</dbReference>
<dbReference type="FunFam" id="3.30.70.270:FF:000001">
    <property type="entry name" value="Diguanylate cyclase domain protein"/>
    <property type="match status" value="1"/>
</dbReference>
<accession>A0A1V0B2R5</accession>
<evidence type="ECO:0000256" key="3">
    <source>
        <dbReference type="ARBA" id="ARBA00012282"/>
    </source>
</evidence>
<comment type="cofactor">
    <cofactor evidence="1">
        <name>Mg(2+)</name>
        <dbReference type="ChEBI" id="CHEBI:18420"/>
    </cofactor>
</comment>
<keyword evidence="6" id="KW-0472">Membrane</keyword>
<sequence length="615" mass="68342">MMEPAMPGLQRMPLRYKFWAVNALALLCVLILVLVAMTLEQRSVNQARQEQARDLLRIWHGADPGELSGPLQPLVIEPDEQDPQLRHLAQSANSEPRWVPVSGLVLWGEEQLIGAWTLYQPGAQVLAVQVRGKSFQQIFIQRAGLYALAVFLLMLAVLAGSQLLIRFIEGHQRQLRRMAHYDGLTGLPNRVLAMNRLQHALERIKRRGGHLAVVFIDLDRFKTINDSYGHGFGDAVLQAVAERLQSRCREEDTLSRLGGDEFLLILESLSSPWQASQVARDLLSLLERPLLLADEREVYVSASLGIALFPGDGLDATELVRNADAAMFRAKSRGRNTYSHYLPCLTEQARERFELERALRTALANGELSLNYQPLVSLEHGQGLGAEVLLSWHSPSHGQVPPARFIPLAEDSGLIVPIGSWVLNQACQQAQQWRSQGLELETLAVNLSPVQFLHQDIVALVGAALESSGLPAQHLELEITEGALMHHSAQAEQTLKALKALGVRVALDDFGTGYSSLAYLRRFPLDKLKIDKSFLAEVPANQGDCQLVHTIIELAHNLGLRVLAEGIERSEQWHWLQTQHCELGQGFLFARPMPAEAFANWWAAQPLSATPQPVS</sequence>
<dbReference type="InterPro" id="IPR000160">
    <property type="entry name" value="GGDEF_dom"/>
</dbReference>
<dbReference type="CDD" id="cd01948">
    <property type="entry name" value="EAL"/>
    <property type="match status" value="1"/>
</dbReference>
<dbReference type="FunFam" id="3.20.20.450:FF:000001">
    <property type="entry name" value="Cyclic di-GMP phosphodiesterase yahA"/>
    <property type="match status" value="1"/>
</dbReference>
<evidence type="ECO:0000313" key="9">
    <source>
        <dbReference type="EMBL" id="AQZ94227.1"/>
    </source>
</evidence>
<gene>
    <name evidence="9" type="ORF">BVH74_05425</name>
</gene>
<evidence type="ECO:0000313" key="10">
    <source>
        <dbReference type="Proteomes" id="UP000243488"/>
    </source>
</evidence>
<dbReference type="AlphaFoldDB" id="A0A1V0B2R5"/>
<evidence type="ECO:0000256" key="1">
    <source>
        <dbReference type="ARBA" id="ARBA00001946"/>
    </source>
</evidence>
<dbReference type="NCBIfam" id="TIGR00254">
    <property type="entry name" value="GGDEF"/>
    <property type="match status" value="1"/>
</dbReference>
<keyword evidence="4" id="KW-0973">c-di-GMP</keyword>
<dbReference type="PANTHER" id="PTHR44757">
    <property type="entry name" value="DIGUANYLATE CYCLASE DGCP"/>
    <property type="match status" value="1"/>
</dbReference>
<evidence type="ECO:0000256" key="4">
    <source>
        <dbReference type="ARBA" id="ARBA00022636"/>
    </source>
</evidence>
<dbReference type="PROSITE" id="PS50883">
    <property type="entry name" value="EAL"/>
    <property type="match status" value="1"/>
</dbReference>
<keyword evidence="10" id="KW-1185">Reference proteome</keyword>
<comment type="subcellular location">
    <subcellularLocation>
        <location evidence="2">Cell inner membrane</location>
    </subcellularLocation>
</comment>
<dbReference type="Pfam" id="PF00990">
    <property type="entry name" value="GGDEF"/>
    <property type="match status" value="1"/>
</dbReference>
<feature type="domain" description="EAL" evidence="7">
    <location>
        <begin position="352"/>
        <end position="606"/>
    </location>
</feature>
<reference evidence="9 10" key="1">
    <citation type="submission" date="2017-03" db="EMBL/GenBank/DDBJ databases">
        <title>Complete genome sequence of the novel DNRA strain Pseudomonas sp. S-6-2 isolated from Chinese polluted river sediment. Journal of Biotechnology.</title>
        <authorList>
            <person name="Li J."/>
            <person name="Xiang F."/>
            <person name="Wang L."/>
            <person name="Xi L."/>
            <person name="Liu J."/>
        </authorList>
    </citation>
    <scope>NUCLEOTIDE SEQUENCE [LARGE SCALE GENOMIC DNA]</scope>
    <source>
        <strain evidence="9 10">S-6-2</strain>
    </source>
</reference>
<evidence type="ECO:0000259" key="7">
    <source>
        <dbReference type="PROSITE" id="PS50883"/>
    </source>
</evidence>
<dbReference type="InterPro" id="IPR043128">
    <property type="entry name" value="Rev_trsase/Diguanyl_cyclase"/>
</dbReference>
<feature type="transmembrane region" description="Helical" evidence="6">
    <location>
        <begin position="143"/>
        <end position="168"/>
    </location>
</feature>
<dbReference type="InterPro" id="IPR001633">
    <property type="entry name" value="EAL_dom"/>
</dbReference>
<dbReference type="GO" id="GO:0071732">
    <property type="term" value="P:cellular response to nitric oxide"/>
    <property type="evidence" value="ECO:0007669"/>
    <property type="project" value="UniProtKB-ARBA"/>
</dbReference>
<evidence type="ECO:0000256" key="2">
    <source>
        <dbReference type="ARBA" id="ARBA00004533"/>
    </source>
</evidence>
<dbReference type="STRING" id="1931241.BVH74_05425"/>
<dbReference type="InterPro" id="IPR052155">
    <property type="entry name" value="Biofilm_reg_signaling"/>
</dbReference>
<dbReference type="SMART" id="SM00267">
    <property type="entry name" value="GGDEF"/>
    <property type="match status" value="1"/>
</dbReference>
<dbReference type="Gene3D" id="3.20.20.450">
    <property type="entry name" value="EAL domain"/>
    <property type="match status" value="1"/>
</dbReference>
<dbReference type="SUPFAM" id="SSF55073">
    <property type="entry name" value="Nucleotide cyclase"/>
    <property type="match status" value="1"/>
</dbReference>
<protein>
    <recommendedName>
        <fullName evidence="3">cyclic-guanylate-specific phosphodiesterase</fullName>
        <ecNumber evidence="3">3.1.4.52</ecNumber>
    </recommendedName>
</protein>
<evidence type="ECO:0000259" key="8">
    <source>
        <dbReference type="PROSITE" id="PS50887"/>
    </source>
</evidence>
<dbReference type="InterPro" id="IPR035919">
    <property type="entry name" value="EAL_sf"/>
</dbReference>
<dbReference type="EC" id="3.1.4.52" evidence="3"/>
<keyword evidence="6" id="KW-1133">Transmembrane helix</keyword>
<feature type="domain" description="GGDEF" evidence="8">
    <location>
        <begin position="209"/>
        <end position="343"/>
    </location>
</feature>
<dbReference type="GO" id="GO:0005886">
    <property type="term" value="C:plasma membrane"/>
    <property type="evidence" value="ECO:0007669"/>
    <property type="project" value="UniProtKB-SubCell"/>
</dbReference>
<keyword evidence="6" id="KW-0812">Transmembrane</keyword>
<dbReference type="PROSITE" id="PS50887">
    <property type="entry name" value="GGDEF"/>
    <property type="match status" value="1"/>
</dbReference>
<dbReference type="Gene3D" id="3.30.70.270">
    <property type="match status" value="1"/>
</dbReference>
<name>A0A1V0B2R5_9GAMM</name>
<evidence type="ECO:0000256" key="5">
    <source>
        <dbReference type="ARBA" id="ARBA00051114"/>
    </source>
</evidence>
<dbReference type="SUPFAM" id="SSF141868">
    <property type="entry name" value="EAL domain-like"/>
    <property type="match status" value="1"/>
</dbReference>
<comment type="catalytic activity">
    <reaction evidence="5">
        <text>3',3'-c-di-GMP + H2O = 5'-phosphoguanylyl(3'-&gt;5')guanosine + H(+)</text>
        <dbReference type="Rhea" id="RHEA:24902"/>
        <dbReference type="ChEBI" id="CHEBI:15377"/>
        <dbReference type="ChEBI" id="CHEBI:15378"/>
        <dbReference type="ChEBI" id="CHEBI:58754"/>
        <dbReference type="ChEBI" id="CHEBI:58805"/>
        <dbReference type="EC" id="3.1.4.52"/>
    </reaction>
    <physiologicalReaction direction="left-to-right" evidence="5">
        <dbReference type="Rhea" id="RHEA:24903"/>
    </physiologicalReaction>
</comment>
<dbReference type="InterPro" id="IPR029787">
    <property type="entry name" value="Nucleotide_cyclase"/>
</dbReference>
<evidence type="ECO:0000256" key="6">
    <source>
        <dbReference type="SAM" id="Phobius"/>
    </source>
</evidence>
<dbReference type="GO" id="GO:0071111">
    <property type="term" value="F:cyclic-guanylate-specific phosphodiesterase activity"/>
    <property type="evidence" value="ECO:0007669"/>
    <property type="project" value="UniProtKB-EC"/>
</dbReference>
<dbReference type="CDD" id="cd01949">
    <property type="entry name" value="GGDEF"/>
    <property type="match status" value="1"/>
</dbReference>
<dbReference type="KEGG" id="ppha:BVH74_05425"/>
<proteinExistence type="predicted"/>
<dbReference type="PANTHER" id="PTHR44757:SF10">
    <property type="entry name" value="MEMBRANE PROTEIN"/>
    <property type="match status" value="1"/>
</dbReference>
<dbReference type="Proteomes" id="UP000243488">
    <property type="component" value="Chromosome"/>
</dbReference>
<dbReference type="SMART" id="SM00052">
    <property type="entry name" value="EAL"/>
    <property type="match status" value="1"/>
</dbReference>